<feature type="domain" description="HPt" evidence="13">
    <location>
        <begin position="558"/>
        <end position="658"/>
    </location>
</feature>
<accession>A0A6M1LM77</accession>
<gene>
    <name evidence="14" type="ORF">G3576_14920</name>
</gene>
<evidence type="ECO:0000259" key="12">
    <source>
        <dbReference type="PROSITE" id="PS50113"/>
    </source>
</evidence>
<dbReference type="CDD" id="cd17546">
    <property type="entry name" value="REC_hyHK_CKI1_RcsC-like"/>
    <property type="match status" value="1"/>
</dbReference>
<evidence type="ECO:0000256" key="3">
    <source>
        <dbReference type="ARBA" id="ARBA00022553"/>
    </source>
</evidence>
<dbReference type="InterPro" id="IPR036890">
    <property type="entry name" value="HATPase_C_sf"/>
</dbReference>
<dbReference type="PROSITE" id="PS50109">
    <property type="entry name" value="HIS_KIN"/>
    <property type="match status" value="1"/>
</dbReference>
<dbReference type="Gene3D" id="3.30.565.10">
    <property type="entry name" value="Histidine kinase-like ATPase, C-terminal domain"/>
    <property type="match status" value="1"/>
</dbReference>
<evidence type="ECO:0000259" key="9">
    <source>
        <dbReference type="PROSITE" id="PS50109"/>
    </source>
</evidence>
<dbReference type="InterPro" id="IPR008207">
    <property type="entry name" value="Sig_transdc_His_kin_Hpt_dom"/>
</dbReference>
<evidence type="ECO:0000256" key="5">
    <source>
        <dbReference type="PROSITE-ProRule" id="PRU00110"/>
    </source>
</evidence>
<dbReference type="Gene3D" id="3.40.50.2300">
    <property type="match status" value="1"/>
</dbReference>
<dbReference type="SUPFAM" id="SSF55874">
    <property type="entry name" value="ATPase domain of HSP90 chaperone/DNA topoisomerase II/histidine kinase"/>
    <property type="match status" value="1"/>
</dbReference>
<dbReference type="InterPro" id="IPR004358">
    <property type="entry name" value="Sig_transdc_His_kin-like_C"/>
</dbReference>
<proteinExistence type="predicted"/>
<dbReference type="InterPro" id="IPR005467">
    <property type="entry name" value="His_kinase_dom"/>
</dbReference>
<protein>
    <recommendedName>
        <fullName evidence="2">histidine kinase</fullName>
        <ecNumber evidence="2">2.7.13.3</ecNumber>
    </recommendedName>
</protein>
<dbReference type="Gene3D" id="3.30.450.20">
    <property type="entry name" value="PAS domain"/>
    <property type="match status" value="1"/>
</dbReference>
<evidence type="ECO:0000313" key="14">
    <source>
        <dbReference type="EMBL" id="NGM21313.1"/>
    </source>
</evidence>
<evidence type="ECO:0000256" key="1">
    <source>
        <dbReference type="ARBA" id="ARBA00000085"/>
    </source>
</evidence>
<dbReference type="GO" id="GO:0000155">
    <property type="term" value="F:phosphorelay sensor kinase activity"/>
    <property type="evidence" value="ECO:0007669"/>
    <property type="project" value="InterPro"/>
</dbReference>
<dbReference type="InterPro" id="IPR036641">
    <property type="entry name" value="HPT_dom_sf"/>
</dbReference>
<comment type="catalytic activity">
    <reaction evidence="1">
        <text>ATP + protein L-histidine = ADP + protein N-phospho-L-histidine.</text>
        <dbReference type="EC" id="2.7.13.3"/>
    </reaction>
</comment>
<dbReference type="GO" id="GO:0005524">
    <property type="term" value="F:ATP binding"/>
    <property type="evidence" value="ECO:0007669"/>
    <property type="project" value="UniProtKB-KW"/>
</dbReference>
<dbReference type="SMART" id="SM00387">
    <property type="entry name" value="HATPase_c"/>
    <property type="match status" value="1"/>
</dbReference>
<dbReference type="InterPro" id="IPR000014">
    <property type="entry name" value="PAS"/>
</dbReference>
<dbReference type="InterPro" id="IPR035965">
    <property type="entry name" value="PAS-like_dom_sf"/>
</dbReference>
<reference evidence="14 15" key="1">
    <citation type="submission" date="2020-03" db="EMBL/GenBank/DDBJ databases">
        <title>Roseomonas stagni sp. nov., isolated from pond water in Japan.</title>
        <authorList>
            <person name="Furuhata K."/>
            <person name="Miyamoto H."/>
            <person name="Goto K."/>
        </authorList>
    </citation>
    <scope>NUCLEOTIDE SEQUENCE [LARGE SCALE GENOMIC DNA]</scope>
    <source>
        <strain evidence="14 15">PeD5</strain>
    </source>
</reference>
<organism evidence="14 15">
    <name type="scientific">Falsiroseomonas algicola</name>
    <dbReference type="NCBI Taxonomy" id="2716930"/>
    <lineage>
        <taxon>Bacteria</taxon>
        <taxon>Pseudomonadati</taxon>
        <taxon>Pseudomonadota</taxon>
        <taxon>Alphaproteobacteria</taxon>
        <taxon>Acetobacterales</taxon>
        <taxon>Roseomonadaceae</taxon>
        <taxon>Falsiroseomonas</taxon>
    </lineage>
</organism>
<evidence type="ECO:0000256" key="4">
    <source>
        <dbReference type="ARBA" id="ARBA00023012"/>
    </source>
</evidence>
<evidence type="ECO:0000256" key="7">
    <source>
        <dbReference type="SAM" id="Coils"/>
    </source>
</evidence>
<evidence type="ECO:0000259" key="11">
    <source>
        <dbReference type="PROSITE" id="PS50112"/>
    </source>
</evidence>
<dbReference type="EC" id="2.7.13.3" evidence="2"/>
<dbReference type="PROSITE" id="PS50894">
    <property type="entry name" value="HPT"/>
    <property type="match status" value="1"/>
</dbReference>
<dbReference type="FunFam" id="3.30.565.10:FF:000010">
    <property type="entry name" value="Sensor histidine kinase RcsC"/>
    <property type="match status" value="1"/>
</dbReference>
<dbReference type="PROSITE" id="PS50112">
    <property type="entry name" value="PAS"/>
    <property type="match status" value="1"/>
</dbReference>
<dbReference type="SMART" id="SM00448">
    <property type="entry name" value="REC"/>
    <property type="match status" value="1"/>
</dbReference>
<dbReference type="SUPFAM" id="SSF55785">
    <property type="entry name" value="PYP-like sensor domain (PAS domain)"/>
    <property type="match status" value="1"/>
</dbReference>
<feature type="modified residue" description="4-aspartylphosphate" evidence="6">
    <location>
        <position position="460"/>
    </location>
</feature>
<evidence type="ECO:0000313" key="15">
    <source>
        <dbReference type="Proteomes" id="UP000475385"/>
    </source>
</evidence>
<dbReference type="PRINTS" id="PR00344">
    <property type="entry name" value="BCTRLSENSOR"/>
</dbReference>
<dbReference type="PROSITE" id="PS50113">
    <property type="entry name" value="PAC"/>
    <property type="match status" value="1"/>
</dbReference>
<dbReference type="InterPro" id="IPR003661">
    <property type="entry name" value="HisK_dim/P_dom"/>
</dbReference>
<dbReference type="Pfam" id="PF02518">
    <property type="entry name" value="HATPase_c"/>
    <property type="match status" value="1"/>
</dbReference>
<evidence type="ECO:0000256" key="6">
    <source>
        <dbReference type="PROSITE-ProRule" id="PRU00169"/>
    </source>
</evidence>
<dbReference type="SUPFAM" id="SSF52172">
    <property type="entry name" value="CheY-like"/>
    <property type="match status" value="1"/>
</dbReference>
<comment type="caution">
    <text evidence="14">The sequence shown here is derived from an EMBL/GenBank/DDBJ whole genome shotgun (WGS) entry which is preliminary data.</text>
</comment>
<dbReference type="RefSeq" id="WP_164695210.1">
    <property type="nucleotide sequence ID" value="NZ_JAAIKB010000005.1"/>
</dbReference>
<keyword evidence="3 6" id="KW-0597">Phosphoprotein</keyword>
<feature type="region of interest" description="Disordered" evidence="8">
    <location>
        <begin position="529"/>
        <end position="548"/>
    </location>
</feature>
<dbReference type="SMART" id="SM00388">
    <property type="entry name" value="HisKA"/>
    <property type="match status" value="1"/>
</dbReference>
<dbReference type="Pfam" id="PF01627">
    <property type="entry name" value="Hpt"/>
    <property type="match status" value="1"/>
</dbReference>
<dbReference type="PROSITE" id="PS50110">
    <property type="entry name" value="RESPONSE_REGULATORY"/>
    <property type="match status" value="1"/>
</dbReference>
<evidence type="ECO:0000256" key="8">
    <source>
        <dbReference type="SAM" id="MobiDB-lite"/>
    </source>
</evidence>
<dbReference type="Gene3D" id="1.20.120.160">
    <property type="entry name" value="HPT domain"/>
    <property type="match status" value="1"/>
</dbReference>
<feature type="modified residue" description="Phosphohistidine" evidence="5">
    <location>
        <position position="597"/>
    </location>
</feature>
<evidence type="ECO:0000259" key="10">
    <source>
        <dbReference type="PROSITE" id="PS50110"/>
    </source>
</evidence>
<dbReference type="Pfam" id="PF00512">
    <property type="entry name" value="HisKA"/>
    <property type="match status" value="1"/>
</dbReference>
<dbReference type="CDD" id="cd00082">
    <property type="entry name" value="HisKA"/>
    <property type="match status" value="1"/>
</dbReference>
<keyword evidence="7" id="KW-0175">Coiled coil</keyword>
<dbReference type="GO" id="GO:0005886">
    <property type="term" value="C:plasma membrane"/>
    <property type="evidence" value="ECO:0007669"/>
    <property type="project" value="UniProtKB-SubCell"/>
</dbReference>
<dbReference type="Gene3D" id="1.10.287.130">
    <property type="match status" value="1"/>
</dbReference>
<dbReference type="InterPro" id="IPR001789">
    <property type="entry name" value="Sig_transdc_resp-reg_receiver"/>
</dbReference>
<dbReference type="SUPFAM" id="SSF47384">
    <property type="entry name" value="Homodimeric domain of signal transducing histidine kinase"/>
    <property type="match status" value="1"/>
</dbReference>
<dbReference type="InterPro" id="IPR003594">
    <property type="entry name" value="HATPase_dom"/>
</dbReference>
<sequence length="660" mass="69851">MAAGFPSVLAAAAAAAPTGIVIADPTLPDCPIVFANPAFHRITGYAPEAVIGRNCRFLQGPGTDPDSIAAIRAAIREARPLDIRLVNYRRDGRRFVNELHLSPVLDAEGRLRHILGIQHDVTDRVAAEAAARSAQRAAERARRAAERASHEKSEFLAFMSHEVRTPLNGVLGTLSLLTDTPLDAEQRAYVDTARRCGDTLLWTVNEILDLSRIEAGQLILEAIPFDLDQPVRDVLALQAAAAAEKGIGLRAVIDPALPRRVVADPQRLRQVLLNLADNAVKFTAAGAVEIRLARFGDRLVVEVQDSGCGISPSLRRRLFQRFQQADSGTARRHGGSGLGLMICRRLVGLMGGTIAVESEAGAGSVFRFDLPLVAAPDQPEGIGPATLLPIAPDPAPGTSAPRRAPAAPRGHVLLAEDGEASQLVAAAMLRRAGFGVDLVTDGTEAVAAAARGSYDAILMDVRMPGLDGYAATAMIRALEGEAAQVPILAFTAAAMPGDAERCLAAGMDAHLAKPVDREGLVRAVDALMERRPRRPTPTPEPGPAHSLLDRETVEELRGALGPGRLPDLIAIFVAETESRLRRLLARPDLAALEEEAHSLQAAAGTFGTAALREAALALEDAARARDQGRVDALLASLPALVERSLQALTRSIGQAATARS</sequence>
<dbReference type="PANTHER" id="PTHR45339">
    <property type="entry name" value="HYBRID SIGNAL TRANSDUCTION HISTIDINE KINASE J"/>
    <property type="match status" value="1"/>
</dbReference>
<feature type="domain" description="Histidine kinase" evidence="9">
    <location>
        <begin position="158"/>
        <end position="374"/>
    </location>
</feature>
<dbReference type="AlphaFoldDB" id="A0A6M1LM77"/>
<dbReference type="SMART" id="SM00086">
    <property type="entry name" value="PAC"/>
    <property type="match status" value="1"/>
</dbReference>
<dbReference type="InterPro" id="IPR011006">
    <property type="entry name" value="CheY-like_superfamily"/>
</dbReference>
<feature type="domain" description="PAC" evidence="12">
    <location>
        <begin position="79"/>
        <end position="133"/>
    </location>
</feature>
<dbReference type="Pfam" id="PF13426">
    <property type="entry name" value="PAS_9"/>
    <property type="match status" value="1"/>
</dbReference>
<name>A0A6M1LM77_9PROT</name>
<dbReference type="SUPFAM" id="SSF47226">
    <property type="entry name" value="Histidine-containing phosphotransfer domain, HPT domain"/>
    <property type="match status" value="1"/>
</dbReference>
<evidence type="ECO:0000256" key="2">
    <source>
        <dbReference type="ARBA" id="ARBA00012438"/>
    </source>
</evidence>
<dbReference type="InterPro" id="IPR001610">
    <property type="entry name" value="PAC"/>
</dbReference>
<dbReference type="NCBIfam" id="TIGR00229">
    <property type="entry name" value="sensory_box"/>
    <property type="match status" value="1"/>
</dbReference>
<dbReference type="Proteomes" id="UP000475385">
    <property type="component" value="Unassembled WGS sequence"/>
</dbReference>
<dbReference type="PANTHER" id="PTHR45339:SF3">
    <property type="entry name" value="HISTIDINE KINASE"/>
    <property type="match status" value="1"/>
</dbReference>
<dbReference type="InterPro" id="IPR036097">
    <property type="entry name" value="HisK_dim/P_sf"/>
</dbReference>
<keyword evidence="15" id="KW-1185">Reference proteome</keyword>
<dbReference type="Pfam" id="PF00072">
    <property type="entry name" value="Response_reg"/>
    <property type="match status" value="1"/>
</dbReference>
<feature type="coiled-coil region" evidence="7">
    <location>
        <begin position="124"/>
        <end position="151"/>
    </location>
</feature>
<dbReference type="SMART" id="SM00091">
    <property type="entry name" value="PAS"/>
    <property type="match status" value="1"/>
</dbReference>
<dbReference type="EMBL" id="JAAIKB010000005">
    <property type="protein sequence ID" value="NGM21313.1"/>
    <property type="molecule type" value="Genomic_DNA"/>
</dbReference>
<feature type="domain" description="Response regulatory" evidence="10">
    <location>
        <begin position="411"/>
        <end position="528"/>
    </location>
</feature>
<dbReference type="CDD" id="cd16922">
    <property type="entry name" value="HATPase_EvgS-ArcB-TorS-like"/>
    <property type="match status" value="1"/>
</dbReference>
<evidence type="ECO:0000259" key="13">
    <source>
        <dbReference type="PROSITE" id="PS50894"/>
    </source>
</evidence>
<dbReference type="CDD" id="cd00130">
    <property type="entry name" value="PAS"/>
    <property type="match status" value="1"/>
</dbReference>
<keyword evidence="4" id="KW-0902">Two-component regulatory system</keyword>
<dbReference type="InterPro" id="IPR000700">
    <property type="entry name" value="PAS-assoc_C"/>
</dbReference>
<feature type="domain" description="PAS" evidence="11">
    <location>
        <begin position="5"/>
        <end position="82"/>
    </location>
</feature>